<gene>
    <name evidence="1" type="ORF">TJEJU_1171</name>
</gene>
<dbReference type="Proteomes" id="UP000215214">
    <property type="component" value="Chromosome TJEJU"/>
</dbReference>
<dbReference type="SUPFAM" id="SSF53067">
    <property type="entry name" value="Actin-like ATPase domain"/>
    <property type="match status" value="2"/>
</dbReference>
<organism evidence="1 2">
    <name type="scientific">Tenacibaculum jejuense</name>
    <dbReference type="NCBI Taxonomy" id="584609"/>
    <lineage>
        <taxon>Bacteria</taxon>
        <taxon>Pseudomonadati</taxon>
        <taxon>Bacteroidota</taxon>
        <taxon>Flavobacteriia</taxon>
        <taxon>Flavobacteriales</taxon>
        <taxon>Flavobacteriaceae</taxon>
        <taxon>Tenacibaculum</taxon>
    </lineage>
</organism>
<dbReference type="CDD" id="cd24079">
    <property type="entry name" value="ASKHA_NBD_PG1100-like"/>
    <property type="match status" value="1"/>
</dbReference>
<dbReference type="Gene3D" id="1.10.720.160">
    <property type="match status" value="1"/>
</dbReference>
<proteinExistence type="predicted"/>
<dbReference type="InterPro" id="IPR052519">
    <property type="entry name" value="Euk-type_GlcNAc_Kinase"/>
</dbReference>
<keyword evidence="2" id="KW-1185">Reference proteome</keyword>
<evidence type="ECO:0000313" key="2">
    <source>
        <dbReference type="Proteomes" id="UP000215214"/>
    </source>
</evidence>
<dbReference type="PANTHER" id="PTHR43190:SF3">
    <property type="entry name" value="N-ACETYL-D-GLUCOSAMINE KINASE"/>
    <property type="match status" value="1"/>
</dbReference>
<evidence type="ECO:0000313" key="1">
    <source>
        <dbReference type="EMBL" id="SNR14919.1"/>
    </source>
</evidence>
<dbReference type="Gene3D" id="3.30.420.40">
    <property type="match status" value="2"/>
</dbReference>
<name>A0A238U6U2_9FLAO</name>
<dbReference type="RefSeq" id="WP_095070227.1">
    <property type="nucleotide sequence ID" value="NZ_LT899436.1"/>
</dbReference>
<evidence type="ECO:0008006" key="3">
    <source>
        <dbReference type="Google" id="ProtNLM"/>
    </source>
</evidence>
<dbReference type="PANTHER" id="PTHR43190">
    <property type="entry name" value="N-ACETYL-D-GLUCOSAMINE KINASE"/>
    <property type="match status" value="1"/>
</dbReference>
<dbReference type="OrthoDB" id="871343at2"/>
<reference evidence="1 2" key="1">
    <citation type="submission" date="2017-07" db="EMBL/GenBank/DDBJ databases">
        <authorList>
            <person name="Sun Z.S."/>
            <person name="Albrecht U."/>
            <person name="Echele G."/>
            <person name="Lee C.C."/>
        </authorList>
    </citation>
    <scope>NUCLEOTIDE SEQUENCE [LARGE SCALE GENOMIC DNA]</scope>
    <source>
        <strain evidence="2">type strain: KCTC 22618</strain>
    </source>
</reference>
<dbReference type="KEGG" id="tje:TJEJU_1171"/>
<dbReference type="EMBL" id="LT899436">
    <property type="protein sequence ID" value="SNR14919.1"/>
    <property type="molecule type" value="Genomic_DNA"/>
</dbReference>
<protein>
    <recommendedName>
        <fullName evidence="3">N-acetylglucosamine kinase</fullName>
    </recommendedName>
</protein>
<dbReference type="AlphaFoldDB" id="A0A238U6U2"/>
<sequence>MILIADGGSTKADWIALDNNKNEVFRVRTLGLNPAVVQEDELKNRIVNMFQLINIKDEVSEIHFYGAGCGTPKPVQILHKVMKEIFINAEINIAEDMLAAVYAASGKEPAIVCILGTGSNSCYFNGKELEMIAASLGYSIMDEASGNYFGKKLIRDYYYNQMPKQIAKKFSNEFNLDADHIKYNLYKQPNPNMYLATFAKFMFDFKEEKYIKKTIKKGFEEFFKYRVLPYKKDKSTPIYFIGSIAYYFGDILEKVSKKYDLEVTGVIQRPIDKLLDYHKANI</sequence>
<accession>A0A238U6U2</accession>
<dbReference type="InterPro" id="IPR043129">
    <property type="entry name" value="ATPase_NBD"/>
</dbReference>